<dbReference type="GeneID" id="25910914"/>
<evidence type="ECO:0000313" key="2">
    <source>
        <dbReference type="Proteomes" id="UP000054560"/>
    </source>
</evidence>
<dbReference type="RefSeq" id="XP_014151021.1">
    <property type="nucleotide sequence ID" value="XM_014295546.1"/>
</dbReference>
<protein>
    <submittedName>
        <fullName evidence="1">Uncharacterized protein</fullName>
    </submittedName>
</protein>
<proteinExistence type="predicted"/>
<organism evidence="1 2">
    <name type="scientific">Sphaeroforma arctica JP610</name>
    <dbReference type="NCBI Taxonomy" id="667725"/>
    <lineage>
        <taxon>Eukaryota</taxon>
        <taxon>Ichthyosporea</taxon>
        <taxon>Ichthyophonida</taxon>
        <taxon>Sphaeroforma</taxon>
    </lineage>
</organism>
<reference evidence="1 2" key="1">
    <citation type="submission" date="2011-02" db="EMBL/GenBank/DDBJ databases">
        <title>The Genome Sequence of Sphaeroforma arctica JP610.</title>
        <authorList>
            <consortium name="The Broad Institute Genome Sequencing Platform"/>
            <person name="Russ C."/>
            <person name="Cuomo C."/>
            <person name="Young S.K."/>
            <person name="Zeng Q."/>
            <person name="Gargeya S."/>
            <person name="Alvarado L."/>
            <person name="Berlin A."/>
            <person name="Chapman S.B."/>
            <person name="Chen Z."/>
            <person name="Freedman E."/>
            <person name="Gellesch M."/>
            <person name="Goldberg J."/>
            <person name="Griggs A."/>
            <person name="Gujja S."/>
            <person name="Heilman E."/>
            <person name="Heiman D."/>
            <person name="Howarth C."/>
            <person name="Mehta T."/>
            <person name="Neiman D."/>
            <person name="Pearson M."/>
            <person name="Roberts A."/>
            <person name="Saif S."/>
            <person name="Shea T."/>
            <person name="Shenoy N."/>
            <person name="Sisk P."/>
            <person name="Stolte C."/>
            <person name="Sykes S."/>
            <person name="White J."/>
            <person name="Yandava C."/>
            <person name="Burger G."/>
            <person name="Gray M.W."/>
            <person name="Holland P.W.H."/>
            <person name="King N."/>
            <person name="Lang F.B.F."/>
            <person name="Roger A.J."/>
            <person name="Ruiz-Trillo I."/>
            <person name="Haas B."/>
            <person name="Nusbaum C."/>
            <person name="Birren B."/>
        </authorList>
    </citation>
    <scope>NUCLEOTIDE SEQUENCE [LARGE SCALE GENOMIC DNA]</scope>
    <source>
        <strain evidence="1 2">JP610</strain>
    </source>
</reference>
<gene>
    <name evidence="1" type="ORF">SARC_10410</name>
</gene>
<name>A0A0L0FK23_9EUKA</name>
<accession>A0A0L0FK23</accession>
<dbReference type="Proteomes" id="UP000054560">
    <property type="component" value="Unassembled WGS sequence"/>
</dbReference>
<sequence>MTESQTTIVDGPKSPKTFFRKKRRSITQALLPRMKPRKEAEHDVLKDNGCSYIGLTKSLARPQGNSSEVLYGSSPDAPLLSSRSMQSIQRDILNWAKNDQSVATLLSQNNYGECASNWSRLPGILLSGLHRGGSTESGNSILESRATAFANELANSKVHMGEGEAPALRMRGSRGNSLHISNQQGLKNSTVPSQNHIDMLRANDSLTTALAQETTAHDVFGKKQFRTTTPQKFENISITQERIASLQIDHFEAELLAMSLECSEDDFRKNENWYSFGTSREFTHDMDIHCPRRQSAPSTTVSNVRDSSDSFESTQRLAISYEVVRAKPRGHVSFNNTESSAPRYSELPCLTPSQKKHQIDFPKVYLGSAKHVQTYVSDRPVRTNTIFKFEDASKRCSKSDCTQAKSAAIPCNTNYDIVQEGRIPDVRTSFSTIEEHLTRVNYQPNPSSARRYHEHALDSNTASEEECSMLSQESIHGSLHYNDDNHSDSAAVSIPEDDKLPAVPLLVRSHTIASQRPGSVRPIPKPRPRSAFIATQSANPSTKTDGLPSPAPVALKSSSLPSIAKESTYVQSVLRDGSELHIVPVNVPLAHSFNGNVVSNIVGLVIAIDPTSYSAPIDLDRQLNAQKVEYRRRFQEAFDNAQFAAQHEPSPIVPMSETCAATTLDMNFVGKSSVEVFRNRIDATHLKKQNLRFLSEGPRDLIHADITPSVIQKHRHMRVPGKAR</sequence>
<evidence type="ECO:0000313" key="1">
    <source>
        <dbReference type="EMBL" id="KNC77119.1"/>
    </source>
</evidence>
<dbReference type="AlphaFoldDB" id="A0A0L0FK23"/>
<keyword evidence="2" id="KW-1185">Reference proteome</keyword>
<dbReference type="EMBL" id="KQ242835">
    <property type="protein sequence ID" value="KNC77119.1"/>
    <property type="molecule type" value="Genomic_DNA"/>
</dbReference>